<keyword evidence="2" id="KW-1185">Reference proteome</keyword>
<reference evidence="1" key="1">
    <citation type="submission" date="2020-09" db="EMBL/GenBank/DDBJ databases">
        <title>Genome-Enabled Discovery of Anthraquinone Biosynthesis in Senna tora.</title>
        <authorList>
            <person name="Kang S.-H."/>
            <person name="Pandey R.P."/>
            <person name="Lee C.-M."/>
            <person name="Sim J.-S."/>
            <person name="Jeong J.-T."/>
            <person name="Choi B.-S."/>
            <person name="Jung M."/>
            <person name="Ginzburg D."/>
            <person name="Zhao K."/>
            <person name="Won S.Y."/>
            <person name="Oh T.-J."/>
            <person name="Yu Y."/>
            <person name="Kim N.-H."/>
            <person name="Lee O.R."/>
            <person name="Lee T.-H."/>
            <person name="Bashyal P."/>
            <person name="Kim T.-S."/>
            <person name="Lee W.-H."/>
            <person name="Kawkins C."/>
            <person name="Kim C.-K."/>
            <person name="Kim J.S."/>
            <person name="Ahn B.O."/>
            <person name="Rhee S.Y."/>
            <person name="Sohng J.K."/>
        </authorList>
    </citation>
    <scope>NUCLEOTIDE SEQUENCE</scope>
    <source>
        <tissue evidence="1">Leaf</tissue>
    </source>
</reference>
<proteinExistence type="predicted"/>
<name>A0A835C965_9FABA</name>
<organism evidence="1 2">
    <name type="scientific">Senna tora</name>
    <dbReference type="NCBI Taxonomy" id="362788"/>
    <lineage>
        <taxon>Eukaryota</taxon>
        <taxon>Viridiplantae</taxon>
        <taxon>Streptophyta</taxon>
        <taxon>Embryophyta</taxon>
        <taxon>Tracheophyta</taxon>
        <taxon>Spermatophyta</taxon>
        <taxon>Magnoliopsida</taxon>
        <taxon>eudicotyledons</taxon>
        <taxon>Gunneridae</taxon>
        <taxon>Pentapetalae</taxon>
        <taxon>rosids</taxon>
        <taxon>fabids</taxon>
        <taxon>Fabales</taxon>
        <taxon>Fabaceae</taxon>
        <taxon>Caesalpinioideae</taxon>
        <taxon>Cassia clade</taxon>
        <taxon>Senna</taxon>
    </lineage>
</organism>
<protein>
    <submittedName>
        <fullName evidence="1">Uncharacterized protein</fullName>
    </submittedName>
</protein>
<evidence type="ECO:0000313" key="2">
    <source>
        <dbReference type="Proteomes" id="UP000634136"/>
    </source>
</evidence>
<dbReference type="EMBL" id="JAAIUW010000004">
    <property type="protein sequence ID" value="KAF7835421.1"/>
    <property type="molecule type" value="Genomic_DNA"/>
</dbReference>
<dbReference type="AlphaFoldDB" id="A0A835C965"/>
<evidence type="ECO:0000313" key="1">
    <source>
        <dbReference type="EMBL" id="KAF7835421.1"/>
    </source>
</evidence>
<gene>
    <name evidence="1" type="ORF">G2W53_010280</name>
</gene>
<sequence length="85" mass="9636">MKVSDIRPSFVVRNMLRRDPRSSHAMTTPIGASKPHRAEYVKTLSTPLPCPDDSNWSIKSTPVRKYKGNRRVSLTWATSVLPRNS</sequence>
<comment type="caution">
    <text evidence="1">The sequence shown here is derived from an EMBL/GenBank/DDBJ whole genome shotgun (WGS) entry which is preliminary data.</text>
</comment>
<accession>A0A835C965</accession>
<dbReference type="Proteomes" id="UP000634136">
    <property type="component" value="Unassembled WGS sequence"/>
</dbReference>